<feature type="domain" description="HTH marR-type" evidence="1">
    <location>
        <begin position="10"/>
        <end position="143"/>
    </location>
</feature>
<dbReference type="SUPFAM" id="SSF46785">
    <property type="entry name" value="Winged helix' DNA-binding domain"/>
    <property type="match status" value="1"/>
</dbReference>
<evidence type="ECO:0000313" key="2">
    <source>
        <dbReference type="EMBL" id="WBO20878.1"/>
    </source>
</evidence>
<sequence length="147" mass="15980">MSHSSVEPPAATLAHRLRRIVGKLKRRLREQADVGDLTPSQTSVLLRLEKDGPATTSGLARLEGMRPQSMGAVVAALESAGLLRGAPDPADRRQTLLSLTDQCRTWISEGRAARQDWLARTIGDRLSPSEQAQLLAAIPLLEQLVDE</sequence>
<dbReference type="InterPro" id="IPR052526">
    <property type="entry name" value="HTH-type_Bedaq_tolerance"/>
</dbReference>
<reference evidence="2 3" key="1">
    <citation type="submission" date="2022-12" db="EMBL/GenBank/DDBJ databases">
        <title>Sphingomonas abieness sp. nov., an endophytic bacterium isolated from Abies koreana.</title>
        <authorList>
            <person name="Jiang L."/>
            <person name="Lee J."/>
        </authorList>
    </citation>
    <scope>NUCLEOTIDE SEQUENCE [LARGE SCALE GENOMIC DNA]</scope>
    <source>
        <strain evidence="3">PAMB 00755</strain>
    </source>
</reference>
<keyword evidence="3" id="KW-1185">Reference proteome</keyword>
<dbReference type="InterPro" id="IPR036388">
    <property type="entry name" value="WH-like_DNA-bd_sf"/>
</dbReference>
<dbReference type="InterPro" id="IPR036390">
    <property type="entry name" value="WH_DNA-bd_sf"/>
</dbReference>
<dbReference type="PROSITE" id="PS50995">
    <property type="entry name" value="HTH_MARR_2"/>
    <property type="match status" value="1"/>
</dbReference>
<evidence type="ECO:0000313" key="3">
    <source>
        <dbReference type="Proteomes" id="UP001210865"/>
    </source>
</evidence>
<dbReference type="PANTHER" id="PTHR39515">
    <property type="entry name" value="CONSERVED PROTEIN"/>
    <property type="match status" value="1"/>
</dbReference>
<dbReference type="Gene3D" id="1.10.287.100">
    <property type="match status" value="1"/>
</dbReference>
<dbReference type="Pfam" id="PF01047">
    <property type="entry name" value="MarR"/>
    <property type="match status" value="1"/>
</dbReference>
<name>A0ABY7NJR9_9SPHN</name>
<dbReference type="InterPro" id="IPR000835">
    <property type="entry name" value="HTH_MarR-typ"/>
</dbReference>
<dbReference type="Gene3D" id="1.10.10.10">
    <property type="entry name" value="Winged helix-like DNA-binding domain superfamily/Winged helix DNA-binding domain"/>
    <property type="match status" value="1"/>
</dbReference>
<gene>
    <name evidence="2" type="ORF">PBT88_11710</name>
</gene>
<proteinExistence type="predicted"/>
<dbReference type="RefSeq" id="WP_270075528.1">
    <property type="nucleotide sequence ID" value="NZ_CP115174.1"/>
</dbReference>
<accession>A0ABY7NJR9</accession>
<dbReference type="EMBL" id="CP115174">
    <property type="protein sequence ID" value="WBO20878.1"/>
    <property type="molecule type" value="Genomic_DNA"/>
</dbReference>
<evidence type="ECO:0000259" key="1">
    <source>
        <dbReference type="PROSITE" id="PS50995"/>
    </source>
</evidence>
<dbReference type="Proteomes" id="UP001210865">
    <property type="component" value="Chromosome"/>
</dbReference>
<organism evidence="2 3">
    <name type="scientific">Sphingomonas abietis</name>
    <dbReference type="NCBI Taxonomy" id="3012344"/>
    <lineage>
        <taxon>Bacteria</taxon>
        <taxon>Pseudomonadati</taxon>
        <taxon>Pseudomonadota</taxon>
        <taxon>Alphaproteobacteria</taxon>
        <taxon>Sphingomonadales</taxon>
        <taxon>Sphingomonadaceae</taxon>
        <taxon>Sphingomonas</taxon>
    </lineage>
</organism>
<protein>
    <submittedName>
        <fullName evidence="2">MarR family transcriptional regulator</fullName>
    </submittedName>
</protein>
<dbReference type="SMART" id="SM00347">
    <property type="entry name" value="HTH_MARR"/>
    <property type="match status" value="1"/>
</dbReference>
<dbReference type="PANTHER" id="PTHR39515:SF2">
    <property type="entry name" value="HTH-TYPE TRANSCRIPTIONAL REGULATOR RV0880"/>
    <property type="match status" value="1"/>
</dbReference>